<feature type="domain" description="YhcG N-terminal" evidence="1">
    <location>
        <begin position="1"/>
        <end position="83"/>
    </location>
</feature>
<proteinExistence type="predicted"/>
<accession>A0AB35U637</accession>
<reference evidence="2 3" key="1">
    <citation type="submission" date="2022-03" db="EMBL/GenBank/DDBJ databases">
        <title>Novel taxa within the pig intestine.</title>
        <authorList>
            <person name="Wylensek D."/>
            <person name="Bishof K."/>
            <person name="Afrizal A."/>
            <person name="Clavel T."/>
        </authorList>
    </citation>
    <scope>NUCLEOTIDE SEQUENCE [LARGE SCALE GENOMIC DNA]</scope>
    <source>
        <strain evidence="2 3">CLA-KB-P133</strain>
    </source>
</reference>
<keyword evidence="3" id="KW-1185">Reference proteome</keyword>
<sequence length="115" mass="13717">MAKDLTNQYGTGFSRSNISRMRQLYLAYPKCATLSHKLSWSHYVELWKIDDPQERSFYLRECEQENWGVRELKRQMKSMLFQRLILSKNKNEVMRLAQQGQIIEKPEGSEPSEEK</sequence>
<dbReference type="AlphaFoldDB" id="A0AB35U637"/>
<evidence type="ECO:0000259" key="1">
    <source>
        <dbReference type="Pfam" id="PF17761"/>
    </source>
</evidence>
<dbReference type="Pfam" id="PF17761">
    <property type="entry name" value="DUF1016_N"/>
    <property type="match status" value="1"/>
</dbReference>
<dbReference type="InterPro" id="IPR041527">
    <property type="entry name" value="YhcG_N"/>
</dbReference>
<organism evidence="2 3">
    <name type="scientific">Grylomicrobium aquisgranensis</name>
    <dbReference type="NCBI Taxonomy" id="2926318"/>
    <lineage>
        <taxon>Bacteria</taxon>
        <taxon>Bacillati</taxon>
        <taxon>Bacillota</taxon>
        <taxon>Erysipelotrichia</taxon>
        <taxon>Erysipelotrichales</taxon>
        <taxon>Erysipelotrichaceae</taxon>
        <taxon>Grylomicrobium</taxon>
    </lineage>
</organism>
<comment type="caution">
    <text evidence="2">The sequence shown here is derived from an EMBL/GenBank/DDBJ whole genome shotgun (WGS) entry which is preliminary data.</text>
</comment>
<evidence type="ECO:0000313" key="3">
    <source>
        <dbReference type="Proteomes" id="UP001286174"/>
    </source>
</evidence>
<dbReference type="PANTHER" id="PTHR30547">
    <property type="entry name" value="UNCHARACTERIZED PROTEIN YHCG-RELATED"/>
    <property type="match status" value="1"/>
</dbReference>
<protein>
    <submittedName>
        <fullName evidence="2">DUF1016 N-terminal domain-containing protein</fullName>
    </submittedName>
</protein>
<dbReference type="InterPro" id="IPR053148">
    <property type="entry name" value="PD-DEXK-like_domain"/>
</dbReference>
<dbReference type="PANTHER" id="PTHR30547:SF5">
    <property type="entry name" value="NUCLEASE YHCG-RELATED"/>
    <property type="match status" value="1"/>
</dbReference>
<dbReference type="EMBL" id="JALBUR010000008">
    <property type="protein sequence ID" value="MDX8419416.1"/>
    <property type="molecule type" value="Genomic_DNA"/>
</dbReference>
<dbReference type="SUPFAM" id="SSF109709">
    <property type="entry name" value="KorB DNA-binding domain-like"/>
    <property type="match status" value="1"/>
</dbReference>
<dbReference type="Proteomes" id="UP001286174">
    <property type="component" value="Unassembled WGS sequence"/>
</dbReference>
<gene>
    <name evidence="2" type="ORF">MOZ60_04820</name>
</gene>
<name>A0AB35U637_9FIRM</name>
<dbReference type="RefSeq" id="WP_370595850.1">
    <property type="nucleotide sequence ID" value="NZ_JALBUR010000008.1"/>
</dbReference>
<evidence type="ECO:0000313" key="2">
    <source>
        <dbReference type="EMBL" id="MDX8419416.1"/>
    </source>
</evidence>